<evidence type="ECO:0000256" key="3">
    <source>
        <dbReference type="ARBA" id="ARBA00022989"/>
    </source>
</evidence>
<protein>
    <submittedName>
        <fullName evidence="6">Energy-coupling factor transporter transmembrane component T family protein</fullName>
    </submittedName>
</protein>
<dbReference type="InterPro" id="IPR003339">
    <property type="entry name" value="ABC/ECF_trnsptr_transmembrane"/>
</dbReference>
<evidence type="ECO:0000256" key="2">
    <source>
        <dbReference type="ARBA" id="ARBA00022692"/>
    </source>
</evidence>
<evidence type="ECO:0000256" key="4">
    <source>
        <dbReference type="ARBA" id="ARBA00023136"/>
    </source>
</evidence>
<evidence type="ECO:0000313" key="7">
    <source>
        <dbReference type="Proteomes" id="UP001596047"/>
    </source>
</evidence>
<evidence type="ECO:0000256" key="1">
    <source>
        <dbReference type="ARBA" id="ARBA00004141"/>
    </source>
</evidence>
<reference evidence="7" key="1">
    <citation type="journal article" date="2019" name="Int. J. Syst. Evol. Microbiol.">
        <title>The Global Catalogue of Microorganisms (GCM) 10K type strain sequencing project: providing services to taxonomists for standard genome sequencing and annotation.</title>
        <authorList>
            <consortium name="The Broad Institute Genomics Platform"/>
            <consortium name="The Broad Institute Genome Sequencing Center for Infectious Disease"/>
            <person name="Wu L."/>
            <person name="Ma J."/>
        </authorList>
    </citation>
    <scope>NUCLEOTIDE SEQUENCE [LARGE SCALE GENOMIC DNA]</scope>
    <source>
        <strain evidence="7">CGMCC 1.3240</strain>
    </source>
</reference>
<feature type="transmembrane region" description="Helical" evidence="5">
    <location>
        <begin position="66"/>
        <end position="85"/>
    </location>
</feature>
<accession>A0ABW0W0Y0</accession>
<dbReference type="Pfam" id="PF02361">
    <property type="entry name" value="CbiQ"/>
    <property type="match status" value="1"/>
</dbReference>
<organism evidence="6 7">
    <name type="scientific">Paenibacillus solisilvae</name>
    <dbReference type="NCBI Taxonomy" id="2486751"/>
    <lineage>
        <taxon>Bacteria</taxon>
        <taxon>Bacillati</taxon>
        <taxon>Bacillota</taxon>
        <taxon>Bacilli</taxon>
        <taxon>Bacillales</taxon>
        <taxon>Paenibacillaceae</taxon>
        <taxon>Paenibacillus</taxon>
    </lineage>
</organism>
<proteinExistence type="predicted"/>
<evidence type="ECO:0000313" key="6">
    <source>
        <dbReference type="EMBL" id="MFC5650071.1"/>
    </source>
</evidence>
<keyword evidence="2 5" id="KW-0812">Transmembrane</keyword>
<feature type="transmembrane region" description="Helical" evidence="5">
    <location>
        <begin position="113"/>
        <end position="135"/>
    </location>
</feature>
<keyword evidence="4 5" id="KW-0472">Membrane</keyword>
<evidence type="ECO:0000256" key="5">
    <source>
        <dbReference type="SAM" id="Phobius"/>
    </source>
</evidence>
<dbReference type="PANTHER" id="PTHR33514">
    <property type="entry name" value="PROTEIN ABCI12, CHLOROPLASTIC"/>
    <property type="match status" value="1"/>
</dbReference>
<keyword evidence="3 5" id="KW-1133">Transmembrane helix</keyword>
<dbReference type="PANTHER" id="PTHR33514:SF1">
    <property type="entry name" value="ABC TRANSPORTER PERMEASE"/>
    <property type="match status" value="1"/>
</dbReference>
<sequence>MKKLNFQYIHGNSALHRLDARTKLALLIIWYISVILFVDMRVLLIFFIGGLSLFLLSGIPFGRIRFMMGFLISFVVMMGILTNLFTPSYAGKYVEIQHQLVTIAGRTLTKETAFYSLTLMVKYLAVFPMAILFILTTNPSRLSSSLNGMGITYKITYALNIALRYLPDVQRDFNHISYAQQARGLNLQGGGPRFGRKVRALLAILFPLLLSSLDRVETVTNAMELRGFGSRRKRTWYRATTFTSLDYLFLGLSALLLAGSIMLKMWVLPGFWYPF</sequence>
<feature type="transmembrane region" description="Helical" evidence="5">
    <location>
        <begin position="28"/>
        <end position="54"/>
    </location>
</feature>
<dbReference type="Proteomes" id="UP001596047">
    <property type="component" value="Unassembled WGS sequence"/>
</dbReference>
<dbReference type="RefSeq" id="WP_379188623.1">
    <property type="nucleotide sequence ID" value="NZ_JBHSOW010000044.1"/>
</dbReference>
<gene>
    <name evidence="6" type="ORF">ACFPYJ_13255</name>
</gene>
<comment type="subcellular location">
    <subcellularLocation>
        <location evidence="1">Membrane</location>
        <topology evidence="1">Multi-pass membrane protein</topology>
    </subcellularLocation>
</comment>
<keyword evidence="7" id="KW-1185">Reference proteome</keyword>
<feature type="transmembrane region" description="Helical" evidence="5">
    <location>
        <begin position="247"/>
        <end position="267"/>
    </location>
</feature>
<dbReference type="EMBL" id="JBHSOW010000044">
    <property type="protein sequence ID" value="MFC5650071.1"/>
    <property type="molecule type" value="Genomic_DNA"/>
</dbReference>
<dbReference type="CDD" id="cd16914">
    <property type="entry name" value="EcfT"/>
    <property type="match status" value="1"/>
</dbReference>
<name>A0ABW0W0Y0_9BACL</name>
<comment type="caution">
    <text evidence="6">The sequence shown here is derived from an EMBL/GenBank/DDBJ whole genome shotgun (WGS) entry which is preliminary data.</text>
</comment>